<name>A0A0W0EW15_MONRR</name>
<evidence type="ECO:0000313" key="3">
    <source>
        <dbReference type="Proteomes" id="UP000054988"/>
    </source>
</evidence>
<reference evidence="2 3" key="1">
    <citation type="submission" date="2015-12" db="EMBL/GenBank/DDBJ databases">
        <title>Draft genome sequence of Moniliophthora roreri, the causal agent of frosty pod rot of cacao.</title>
        <authorList>
            <person name="Aime M.C."/>
            <person name="Diaz-Valderrama J.R."/>
            <person name="Kijpornyongpan T."/>
            <person name="Phillips-Mora W."/>
        </authorList>
    </citation>
    <scope>NUCLEOTIDE SEQUENCE [LARGE SCALE GENOMIC DNA]</scope>
    <source>
        <strain evidence="2 3">MCA 2952</strain>
    </source>
</reference>
<sequence>MFLYALAQPIPSGVKSFETSSLAAAVPATCDDINRCRTILSILWNCLSLVFVCTWVAIHPNVPHVGKHSVNVILDYVLIMFIAFIAPELIILWAMRQWYSARKIAQKYKAFHWSKSHAFLVLMGGFALYEGETFVCYLWDRDKFGAYCDEAEHGYAKMEDHGISGRETEVAVRLEKGEPIQAGSEEYKEAAQEIHAKYTCLLHYLLAKGYINISEEEIRSNLNHGDALSKVIAVVQTAWFITQCIARPLEGLALTQIEIVTLAFAVLNFITYYLWWFKPLRVRYPVRIIMRSLEPSHEAPPTRKFFKVLWEVTCRGLRSCRPSKWYTLPLVPIHLLILFFYKVQDIVVGTDSDNNTKLFSSRLLEDPPQLYIAVYLIAFVFGAIHCIPWFFAFPTHAEQTIWRISALLVTFLPIASAFFHAINDHDFQFLYHPQFSASHPYLDKAIDVINNAVQWIVQTILHFTLFLLISSFMLLHTAYIVARVGMLVSALIEFRRLTPSAYQTVEWTTFIPHIG</sequence>
<keyword evidence="1" id="KW-0472">Membrane</keyword>
<keyword evidence="1" id="KW-0812">Transmembrane</keyword>
<dbReference type="PANTHER" id="PTHR35043">
    <property type="entry name" value="TRANSCRIPTION FACTOR DOMAIN-CONTAINING PROTEIN"/>
    <property type="match status" value="1"/>
</dbReference>
<proteinExistence type="predicted"/>
<evidence type="ECO:0000256" key="1">
    <source>
        <dbReference type="SAM" id="Phobius"/>
    </source>
</evidence>
<protein>
    <submittedName>
        <fullName evidence="2">Uncharacterized protein</fullName>
    </submittedName>
</protein>
<dbReference type="EMBL" id="LATX01002491">
    <property type="protein sequence ID" value="KTB28262.1"/>
    <property type="molecule type" value="Genomic_DNA"/>
</dbReference>
<accession>A0A0W0EW15</accession>
<feature type="transmembrane region" description="Helical" evidence="1">
    <location>
        <begin position="73"/>
        <end position="95"/>
    </location>
</feature>
<feature type="transmembrane region" description="Helical" evidence="1">
    <location>
        <begin position="325"/>
        <end position="343"/>
    </location>
</feature>
<feature type="transmembrane region" description="Helical" evidence="1">
    <location>
        <begin position="460"/>
        <end position="482"/>
    </location>
</feature>
<feature type="transmembrane region" description="Helical" evidence="1">
    <location>
        <begin position="259"/>
        <end position="277"/>
    </location>
</feature>
<feature type="transmembrane region" description="Helical" evidence="1">
    <location>
        <begin position="116"/>
        <end position="139"/>
    </location>
</feature>
<organism evidence="2 3">
    <name type="scientific">Moniliophthora roreri</name>
    <name type="common">Frosty pod rot fungus</name>
    <name type="synonym">Monilia roreri</name>
    <dbReference type="NCBI Taxonomy" id="221103"/>
    <lineage>
        <taxon>Eukaryota</taxon>
        <taxon>Fungi</taxon>
        <taxon>Dikarya</taxon>
        <taxon>Basidiomycota</taxon>
        <taxon>Agaricomycotina</taxon>
        <taxon>Agaricomycetes</taxon>
        <taxon>Agaricomycetidae</taxon>
        <taxon>Agaricales</taxon>
        <taxon>Marasmiineae</taxon>
        <taxon>Marasmiaceae</taxon>
        <taxon>Moniliophthora</taxon>
    </lineage>
</organism>
<feature type="transmembrane region" description="Helical" evidence="1">
    <location>
        <begin position="39"/>
        <end position="58"/>
    </location>
</feature>
<comment type="caution">
    <text evidence="2">The sequence shown here is derived from an EMBL/GenBank/DDBJ whole genome shotgun (WGS) entry which is preliminary data.</text>
</comment>
<feature type="transmembrane region" description="Helical" evidence="1">
    <location>
        <begin position="404"/>
        <end position="422"/>
    </location>
</feature>
<gene>
    <name evidence="2" type="ORF">WG66_19175</name>
</gene>
<keyword evidence="1" id="KW-1133">Transmembrane helix</keyword>
<dbReference type="AlphaFoldDB" id="A0A0W0EW15"/>
<dbReference type="Proteomes" id="UP000054988">
    <property type="component" value="Unassembled WGS sequence"/>
</dbReference>
<dbReference type="PANTHER" id="PTHR35043:SF7">
    <property type="entry name" value="TRANSCRIPTION FACTOR DOMAIN-CONTAINING PROTEIN"/>
    <property type="match status" value="1"/>
</dbReference>
<feature type="transmembrane region" description="Helical" evidence="1">
    <location>
        <begin position="370"/>
        <end position="392"/>
    </location>
</feature>
<evidence type="ECO:0000313" key="2">
    <source>
        <dbReference type="EMBL" id="KTB28262.1"/>
    </source>
</evidence>